<dbReference type="SMART" id="SM00855">
    <property type="entry name" value="PGAM"/>
    <property type="match status" value="1"/>
</dbReference>
<dbReference type="GO" id="GO:0005737">
    <property type="term" value="C:cytoplasm"/>
    <property type="evidence" value="ECO:0007669"/>
    <property type="project" value="TreeGrafter"/>
</dbReference>
<dbReference type="EMBL" id="MTLA01000220">
    <property type="protein sequence ID" value="OOP67198.1"/>
    <property type="molecule type" value="Genomic_DNA"/>
</dbReference>
<protein>
    <submittedName>
        <fullName evidence="1">Histidine phosphatase family protein</fullName>
    </submittedName>
</protein>
<proteinExistence type="predicted"/>
<dbReference type="CDD" id="cd07067">
    <property type="entry name" value="HP_PGM_like"/>
    <property type="match status" value="1"/>
</dbReference>
<evidence type="ECO:0000313" key="1">
    <source>
        <dbReference type="EMBL" id="OOP67198.1"/>
    </source>
</evidence>
<organism evidence="1 2">
    <name type="scientific">Heyndrickxia oleronia</name>
    <dbReference type="NCBI Taxonomy" id="38875"/>
    <lineage>
        <taxon>Bacteria</taxon>
        <taxon>Bacillati</taxon>
        <taxon>Bacillota</taxon>
        <taxon>Bacilli</taxon>
        <taxon>Bacillales</taxon>
        <taxon>Bacillaceae</taxon>
        <taxon>Heyndrickxia</taxon>
    </lineage>
</organism>
<dbReference type="PANTHER" id="PTHR48100">
    <property type="entry name" value="BROAD-SPECIFICITY PHOSPHATASE YOR283W-RELATED"/>
    <property type="match status" value="1"/>
</dbReference>
<name>A0A8E2I962_9BACI</name>
<dbReference type="RefSeq" id="WP_058005369.1">
    <property type="nucleotide sequence ID" value="NZ_CP065424.1"/>
</dbReference>
<keyword evidence="2" id="KW-1185">Reference proteome</keyword>
<dbReference type="PANTHER" id="PTHR48100:SF59">
    <property type="entry name" value="ADENOSYLCOBALAMIN_ALPHA-RIBAZOLE PHOSPHATASE"/>
    <property type="match status" value="1"/>
</dbReference>
<dbReference type="AlphaFoldDB" id="A0A8E2I962"/>
<dbReference type="InterPro" id="IPR050275">
    <property type="entry name" value="PGM_Phosphatase"/>
</dbReference>
<dbReference type="InterPro" id="IPR029033">
    <property type="entry name" value="His_PPase_superfam"/>
</dbReference>
<dbReference type="InterPro" id="IPR013078">
    <property type="entry name" value="His_Pase_superF_clade-1"/>
</dbReference>
<gene>
    <name evidence="1" type="ORF">BWZ43_17010</name>
</gene>
<dbReference type="Pfam" id="PF00300">
    <property type="entry name" value="His_Phos_1"/>
    <property type="match status" value="1"/>
</dbReference>
<dbReference type="Proteomes" id="UP000189761">
    <property type="component" value="Unassembled WGS sequence"/>
</dbReference>
<accession>A0A8E2I962</accession>
<evidence type="ECO:0000313" key="2">
    <source>
        <dbReference type="Proteomes" id="UP000189761"/>
    </source>
</evidence>
<dbReference type="Gene3D" id="3.40.50.1240">
    <property type="entry name" value="Phosphoglycerate mutase-like"/>
    <property type="match status" value="1"/>
</dbReference>
<comment type="caution">
    <text evidence="1">The sequence shown here is derived from an EMBL/GenBank/DDBJ whole genome shotgun (WGS) entry which is preliminary data.</text>
</comment>
<reference evidence="1 2" key="1">
    <citation type="submission" date="2017-01" db="EMBL/GenBank/DDBJ databases">
        <title>Draft genome sequence of Bacillus oleronius.</title>
        <authorList>
            <person name="Allam M."/>
        </authorList>
    </citation>
    <scope>NUCLEOTIDE SEQUENCE [LARGE SCALE GENOMIC DNA]</scope>
    <source>
        <strain evidence="1 2">DSM 9356</strain>
    </source>
</reference>
<sequence>METNLYFVRHAHSTYSPDEYNRPLSARGFTDVKQITHLLQGVNIDFIISSPYLRAKQTVEGIAKLLNKEILIMDDFKERILSDKKVEDFQVAISRVWENPTYSWEGGESNLRAQKRGVKVTLDVVERYKGKNVVIGTHGNIMVLIMNHFNNKFDFQFWQQLDMPDIYKLTFIHTKLIDVHRLWYRTN</sequence>
<dbReference type="GO" id="GO:0016791">
    <property type="term" value="F:phosphatase activity"/>
    <property type="evidence" value="ECO:0007669"/>
    <property type="project" value="TreeGrafter"/>
</dbReference>
<dbReference type="SUPFAM" id="SSF53254">
    <property type="entry name" value="Phosphoglycerate mutase-like"/>
    <property type="match status" value="1"/>
</dbReference>